<keyword evidence="3" id="KW-0808">Transferase</keyword>
<dbReference type="GO" id="GO:0005886">
    <property type="term" value="C:plasma membrane"/>
    <property type="evidence" value="ECO:0007669"/>
    <property type="project" value="TreeGrafter"/>
</dbReference>
<dbReference type="GO" id="GO:0009103">
    <property type="term" value="P:lipopolysaccharide biosynthetic process"/>
    <property type="evidence" value="ECO:0007669"/>
    <property type="project" value="UniProtKB-KW"/>
</dbReference>
<gene>
    <name evidence="9" type="ORF">S06H3_44197</name>
</gene>
<accession>X1N255</accession>
<name>X1N255_9ZZZZ</name>
<evidence type="ECO:0000256" key="2">
    <source>
        <dbReference type="ARBA" id="ARBA00022676"/>
    </source>
</evidence>
<evidence type="ECO:0000259" key="8">
    <source>
        <dbReference type="Pfam" id="PF00535"/>
    </source>
</evidence>
<feature type="domain" description="Glycosyltransferase 2-like" evidence="8">
    <location>
        <begin position="13"/>
        <end position="109"/>
    </location>
</feature>
<dbReference type="SUPFAM" id="SSF53448">
    <property type="entry name" value="Nucleotide-diphospho-sugar transferases"/>
    <property type="match status" value="1"/>
</dbReference>
<keyword evidence="2" id="KW-0328">Glycosyltransferase</keyword>
<keyword evidence="1" id="KW-1003">Cell membrane</keyword>
<keyword evidence="6" id="KW-1133">Transmembrane helix</keyword>
<evidence type="ECO:0000256" key="3">
    <source>
        <dbReference type="ARBA" id="ARBA00022679"/>
    </source>
</evidence>
<feature type="non-terminal residue" evidence="9">
    <location>
        <position position="110"/>
    </location>
</feature>
<comment type="caution">
    <text evidence="9">The sequence shown here is derived from an EMBL/GenBank/DDBJ whole genome shotgun (WGS) entry which is preliminary data.</text>
</comment>
<evidence type="ECO:0000256" key="1">
    <source>
        <dbReference type="ARBA" id="ARBA00022475"/>
    </source>
</evidence>
<keyword evidence="7" id="KW-0472">Membrane</keyword>
<dbReference type="PANTHER" id="PTHR48090">
    <property type="entry name" value="UNDECAPRENYL-PHOSPHATE 4-DEOXY-4-FORMAMIDO-L-ARABINOSE TRANSFERASE-RELATED"/>
    <property type="match status" value="1"/>
</dbReference>
<proteinExistence type="predicted"/>
<dbReference type="EMBL" id="BARV01027472">
    <property type="protein sequence ID" value="GAI37658.1"/>
    <property type="molecule type" value="Genomic_DNA"/>
</dbReference>
<evidence type="ECO:0000256" key="4">
    <source>
        <dbReference type="ARBA" id="ARBA00022692"/>
    </source>
</evidence>
<organism evidence="9">
    <name type="scientific">marine sediment metagenome</name>
    <dbReference type="NCBI Taxonomy" id="412755"/>
    <lineage>
        <taxon>unclassified sequences</taxon>
        <taxon>metagenomes</taxon>
        <taxon>ecological metagenomes</taxon>
    </lineage>
</organism>
<dbReference type="GO" id="GO:0099621">
    <property type="term" value="F:undecaprenyl-phosphate 4-deoxy-4-formamido-L-arabinose transferase activity"/>
    <property type="evidence" value="ECO:0007669"/>
    <property type="project" value="TreeGrafter"/>
</dbReference>
<dbReference type="Pfam" id="PF00535">
    <property type="entry name" value="Glycos_transf_2"/>
    <property type="match status" value="1"/>
</dbReference>
<evidence type="ECO:0000256" key="6">
    <source>
        <dbReference type="ARBA" id="ARBA00022989"/>
    </source>
</evidence>
<keyword evidence="5" id="KW-0448">Lipopolysaccharide biosynthesis</keyword>
<dbReference type="PANTHER" id="PTHR48090:SF3">
    <property type="entry name" value="UNDECAPRENYL-PHOSPHATE 4-DEOXY-4-FORMAMIDO-L-ARABINOSE TRANSFERASE"/>
    <property type="match status" value="1"/>
</dbReference>
<evidence type="ECO:0000256" key="5">
    <source>
        <dbReference type="ARBA" id="ARBA00022985"/>
    </source>
</evidence>
<sequence>MQNRQNKSQKELSVIIPLFNEEKSLGSLYGELKSALKNFGKSYEIIFVDDGSKDNSWSVLERLHAADKDIRGIQFRKNSGKAAALSAGFKHAEGKVIVTMDADLQDDPGE</sequence>
<protein>
    <recommendedName>
        <fullName evidence="8">Glycosyltransferase 2-like domain-containing protein</fullName>
    </recommendedName>
</protein>
<dbReference type="InterPro" id="IPR050256">
    <property type="entry name" value="Glycosyltransferase_2"/>
</dbReference>
<dbReference type="Gene3D" id="3.90.550.10">
    <property type="entry name" value="Spore Coat Polysaccharide Biosynthesis Protein SpsA, Chain A"/>
    <property type="match status" value="1"/>
</dbReference>
<dbReference type="AlphaFoldDB" id="X1N255"/>
<dbReference type="InterPro" id="IPR029044">
    <property type="entry name" value="Nucleotide-diphossugar_trans"/>
</dbReference>
<keyword evidence="4" id="KW-0812">Transmembrane</keyword>
<reference evidence="9" key="1">
    <citation type="journal article" date="2014" name="Front. Microbiol.">
        <title>High frequency of phylogenetically diverse reductive dehalogenase-homologous genes in deep subseafloor sedimentary metagenomes.</title>
        <authorList>
            <person name="Kawai M."/>
            <person name="Futagami T."/>
            <person name="Toyoda A."/>
            <person name="Takaki Y."/>
            <person name="Nishi S."/>
            <person name="Hori S."/>
            <person name="Arai W."/>
            <person name="Tsubouchi T."/>
            <person name="Morono Y."/>
            <person name="Uchiyama I."/>
            <person name="Ito T."/>
            <person name="Fujiyama A."/>
            <person name="Inagaki F."/>
            <person name="Takami H."/>
        </authorList>
    </citation>
    <scope>NUCLEOTIDE SEQUENCE</scope>
    <source>
        <strain evidence="9">Expedition CK06-06</strain>
    </source>
</reference>
<evidence type="ECO:0000256" key="7">
    <source>
        <dbReference type="ARBA" id="ARBA00023136"/>
    </source>
</evidence>
<evidence type="ECO:0000313" key="9">
    <source>
        <dbReference type="EMBL" id="GAI37658.1"/>
    </source>
</evidence>
<dbReference type="InterPro" id="IPR001173">
    <property type="entry name" value="Glyco_trans_2-like"/>
</dbReference>